<evidence type="ECO:0000313" key="4">
    <source>
        <dbReference type="Proteomes" id="UP000192247"/>
    </source>
</evidence>
<feature type="region of interest" description="Disordered" evidence="2">
    <location>
        <begin position="209"/>
        <end position="247"/>
    </location>
</feature>
<dbReference type="OrthoDB" id="2020852at2759"/>
<feature type="coiled-coil region" evidence="1">
    <location>
        <begin position="838"/>
        <end position="865"/>
    </location>
</feature>
<feature type="coiled-coil region" evidence="1">
    <location>
        <begin position="328"/>
        <end position="453"/>
    </location>
</feature>
<accession>A0A1V9XVX4</accession>
<evidence type="ECO:0000256" key="1">
    <source>
        <dbReference type="SAM" id="Coils"/>
    </source>
</evidence>
<organism evidence="3 4">
    <name type="scientific">Tropilaelaps mercedesae</name>
    <dbReference type="NCBI Taxonomy" id="418985"/>
    <lineage>
        <taxon>Eukaryota</taxon>
        <taxon>Metazoa</taxon>
        <taxon>Ecdysozoa</taxon>
        <taxon>Arthropoda</taxon>
        <taxon>Chelicerata</taxon>
        <taxon>Arachnida</taxon>
        <taxon>Acari</taxon>
        <taxon>Parasitiformes</taxon>
        <taxon>Mesostigmata</taxon>
        <taxon>Gamasina</taxon>
        <taxon>Dermanyssoidea</taxon>
        <taxon>Laelapidae</taxon>
        <taxon>Tropilaelaps</taxon>
    </lineage>
</organism>
<feature type="region of interest" description="Disordered" evidence="2">
    <location>
        <begin position="470"/>
        <end position="494"/>
    </location>
</feature>
<dbReference type="Proteomes" id="UP000192247">
    <property type="component" value="Unassembled WGS sequence"/>
</dbReference>
<evidence type="ECO:0000313" key="3">
    <source>
        <dbReference type="EMBL" id="OQR77630.1"/>
    </source>
</evidence>
<dbReference type="STRING" id="418985.A0A1V9XVX4"/>
<keyword evidence="4" id="KW-1185">Reference proteome</keyword>
<gene>
    <name evidence="3" type="ORF">BIW11_06954</name>
</gene>
<sequence length="1044" mass="120427">MCRSWTACSMTSTPSHCHLFVSMVLRWEFAGLTEENSRLERENLSLTRSCRREISLRDERISVLEQRLEELGHERDQVLQVAEEAQVILREREEQLDAMERQLQQSKKFFNEVSQEKDSECEALEREIRNLQDTLARERSRRSTALDQDHQEELDSLETKLREKSSTMEMMARRRSELEVELKCAREKIVDLKEVISRLEQDLIASQIGQQSGQQLPEPRLLSPASEAQESEQQQLSNGENATSHDDMEMSLLILREQLRAKEMSVREAEEHQTLLHEVSSRLRIMAERMHPVLALPQTEAFSSGALALKEADEDFLSPNTSLHLSQMKAFEDNLEKLLQIVEELRRTEAKAKQRIAHLESEYEDHENEIAEFRLKNAELLNKLEARQVDMTQPSIFTSDLQMKVISAEKKAEGLENELRIVEDEVRTLKDTKNFLEERMDILVRETQMLRKKLAVYDDCISLSTGQDELETSSSSCRSSPRRTPSMKDPSEQQQPGILVVPAGAGPVASLCQQCAWMKDLLEKQELELRRLRVEMFEKSVAERETKRECASVCSSSEMSSSPDGYGSHQSVQLQTSFRDSSINRELREEILTLRSEKDLLEHRKCVYEAKCSMLQSEVNQLKNLVEQLRNEMKTMVPLIKHDHLIRQIEERLNKANMDAIGELEVQWQERVEQERTMHMRVLQEKDSLLRDHQEALSSQKHEKAFLSEELRLKAEELRNVQSTLEAKEQTLVKVTKETQNLRKDIEKNKEKTEQVVKETGLRIKESMDRKLHDLAGKLQETREALKHAEDRIGATEKLLRLCSAAFQRRIDPETLAALSDAFPECGSLRWLEGCEKCLTLQAALDELRGEAEDLRSLVQAKNNNTAADENLVSLLHKLYWVFRRSESRRLQLLVQKSYLQNCALRQLEFPPKKHSLKTVAIVVMAVYRMKHRRLRWTMAAVATPDRGTVIAKVSPYIQSVPRTKDLQRVLQPGTHPTTTNGSSRYTSHVSKFPLVEGVSIPLQQRPLPAAASKPTSMMSAGRQRNHRDEEGLQIRQRKVYVLA</sequence>
<feature type="region of interest" description="Disordered" evidence="2">
    <location>
        <begin position="1004"/>
        <end position="1033"/>
    </location>
</feature>
<dbReference type="InParanoid" id="A0A1V9XVX4"/>
<feature type="coiled-coil region" evidence="1">
    <location>
        <begin position="584"/>
        <end position="635"/>
    </location>
</feature>
<name>A0A1V9XVX4_9ACAR</name>
<protein>
    <submittedName>
        <fullName evidence="3">Uncharacterized protein</fullName>
    </submittedName>
</protein>
<feature type="compositionally biased region" description="Low complexity" evidence="2">
    <location>
        <begin position="209"/>
        <end position="237"/>
    </location>
</feature>
<reference evidence="3 4" key="1">
    <citation type="journal article" date="2017" name="Gigascience">
        <title>Draft genome of the honey bee ectoparasitic mite, Tropilaelaps mercedesae, is shaped by the parasitic life history.</title>
        <authorList>
            <person name="Dong X."/>
            <person name="Armstrong S.D."/>
            <person name="Xia D."/>
            <person name="Makepeace B.L."/>
            <person name="Darby A.C."/>
            <person name="Kadowaki T."/>
        </authorList>
    </citation>
    <scope>NUCLEOTIDE SEQUENCE [LARGE SCALE GENOMIC DNA]</scope>
    <source>
        <strain evidence="3">Wuxi-XJTLU</strain>
    </source>
</reference>
<dbReference type="EMBL" id="MNPL01003303">
    <property type="protein sequence ID" value="OQR77630.1"/>
    <property type="molecule type" value="Genomic_DNA"/>
</dbReference>
<feature type="compositionally biased region" description="Basic and acidic residues" evidence="2">
    <location>
        <begin position="147"/>
        <end position="160"/>
    </location>
</feature>
<comment type="caution">
    <text evidence="3">The sequence shown here is derived from an EMBL/GenBank/DDBJ whole genome shotgun (WGS) entry which is preliminary data.</text>
</comment>
<feature type="compositionally biased region" description="Low complexity" evidence="2">
    <location>
        <begin position="472"/>
        <end position="484"/>
    </location>
</feature>
<feature type="coiled-coil region" evidence="1">
    <location>
        <begin position="690"/>
        <end position="799"/>
    </location>
</feature>
<dbReference type="AlphaFoldDB" id="A0A1V9XVX4"/>
<keyword evidence="1" id="KW-0175">Coiled coil</keyword>
<evidence type="ECO:0000256" key="2">
    <source>
        <dbReference type="SAM" id="MobiDB-lite"/>
    </source>
</evidence>
<proteinExistence type="predicted"/>
<feature type="region of interest" description="Disordered" evidence="2">
    <location>
        <begin position="139"/>
        <end position="160"/>
    </location>
</feature>